<dbReference type="InterPro" id="IPR038389">
    <property type="entry name" value="PSMG2_sf"/>
</dbReference>
<feature type="compositionally biased region" description="Basic and acidic residues" evidence="1">
    <location>
        <begin position="276"/>
        <end position="287"/>
    </location>
</feature>
<dbReference type="Gene3D" id="1.10.287.100">
    <property type="match status" value="1"/>
</dbReference>
<accession>A0ABV3LFJ9</accession>
<evidence type="ECO:0000256" key="1">
    <source>
        <dbReference type="SAM" id="MobiDB-lite"/>
    </source>
</evidence>
<gene>
    <name evidence="2" type="ORF">AB0301_06390</name>
</gene>
<dbReference type="InterPro" id="IPR008492">
    <property type="entry name" value="Rv2714-like"/>
</dbReference>
<feature type="region of interest" description="Disordered" evidence="1">
    <location>
        <begin position="266"/>
        <end position="288"/>
    </location>
</feature>
<sequence length="314" mass="35129">MPVSGELYERVANAPAVPQGLPLVILLTGFTDAGNAVSGLIDHLRDVSDPQPVIVFDNDLLLDYRARRPIVVFEQDHLTEFRPSRLELSLAHDTLGQQFLLLAGYEPDFAWNAFSDRVLGLAEEFGVSGVSWVHSIAMPVPHTRPISTTVSGNRKELTASLSVWRPRTQVPATAGHLLEYRFAERGDRIVGFVLLVPHYLAETEYPDAVIAAADRVMGSTGIVLALDDLRESREEYLTKVNEQVAGNDELRQMVHTLENRYDAYMAGRDPEDMDRYDEGGFDERDLPSADELAAELERYLATRRPGDEDKRPRT</sequence>
<dbReference type="InterPro" id="IPR019151">
    <property type="entry name" value="Proteasome_assmbl_chaperone_2"/>
</dbReference>
<dbReference type="Pfam" id="PF09754">
    <property type="entry name" value="PAC2"/>
    <property type="match status" value="1"/>
</dbReference>
<proteinExistence type="predicted"/>
<dbReference type="SUPFAM" id="SSF159659">
    <property type="entry name" value="Cgl1923-like"/>
    <property type="match status" value="1"/>
</dbReference>
<keyword evidence="3" id="KW-1185">Reference proteome</keyword>
<reference evidence="2 3" key="1">
    <citation type="submission" date="2024-06" db="EMBL/GenBank/DDBJ databases">
        <title>The Natural Products Discovery Center: Release of the First 8490 Sequenced Strains for Exploring Actinobacteria Biosynthetic Diversity.</title>
        <authorList>
            <person name="Kalkreuter E."/>
            <person name="Kautsar S.A."/>
            <person name="Yang D."/>
            <person name="Bader C.D."/>
            <person name="Teijaro C.N."/>
            <person name="Fluegel L."/>
            <person name="Davis C.M."/>
            <person name="Simpson J.R."/>
            <person name="Lauterbach L."/>
            <person name="Steele A.D."/>
            <person name="Gui C."/>
            <person name="Meng S."/>
            <person name="Li G."/>
            <person name="Viehrig K."/>
            <person name="Ye F."/>
            <person name="Su P."/>
            <person name="Kiefer A.F."/>
            <person name="Nichols A."/>
            <person name="Cepeda A.J."/>
            <person name="Yan W."/>
            <person name="Fan B."/>
            <person name="Jiang Y."/>
            <person name="Adhikari A."/>
            <person name="Zheng C.-J."/>
            <person name="Schuster L."/>
            <person name="Cowan T.M."/>
            <person name="Smanski M.J."/>
            <person name="Chevrette M.G."/>
            <person name="De Carvalho L.P.S."/>
            <person name="Shen B."/>
        </authorList>
    </citation>
    <scope>NUCLEOTIDE SEQUENCE [LARGE SCALE GENOMIC DNA]</scope>
    <source>
        <strain evidence="2 3">NPDC077434</strain>
    </source>
</reference>
<dbReference type="EMBL" id="JBFBMH010000006">
    <property type="protein sequence ID" value="MEW1974694.1"/>
    <property type="molecule type" value="Genomic_DNA"/>
</dbReference>
<comment type="caution">
    <text evidence="2">The sequence shown here is derived from an EMBL/GenBank/DDBJ whole genome shotgun (WGS) entry which is preliminary data.</text>
</comment>
<dbReference type="Gene3D" id="3.40.50.10900">
    <property type="entry name" value="PAC-like subunit"/>
    <property type="match status" value="1"/>
</dbReference>
<evidence type="ECO:0000313" key="3">
    <source>
        <dbReference type="Proteomes" id="UP001553715"/>
    </source>
</evidence>
<organism evidence="2 3">
    <name type="scientific">Microbacterium profundi</name>
    <dbReference type="NCBI Taxonomy" id="450380"/>
    <lineage>
        <taxon>Bacteria</taxon>
        <taxon>Bacillati</taxon>
        <taxon>Actinomycetota</taxon>
        <taxon>Actinomycetes</taxon>
        <taxon>Micrococcales</taxon>
        <taxon>Microbacteriaceae</taxon>
        <taxon>Microbacterium</taxon>
    </lineage>
</organism>
<protein>
    <submittedName>
        <fullName evidence="2">PAC2 family protein</fullName>
    </submittedName>
</protein>
<dbReference type="PIRSF" id="PIRSF028754">
    <property type="entry name" value="UCP028754"/>
    <property type="match status" value="1"/>
</dbReference>
<name>A0ABV3LFJ9_9MICO</name>
<evidence type="ECO:0000313" key="2">
    <source>
        <dbReference type="EMBL" id="MEW1974694.1"/>
    </source>
</evidence>
<dbReference type="RefSeq" id="WP_206494897.1">
    <property type="nucleotide sequence ID" value="NZ_JAJVKR010000001.1"/>
</dbReference>
<dbReference type="Proteomes" id="UP001553715">
    <property type="component" value="Unassembled WGS sequence"/>
</dbReference>